<feature type="transmembrane region" description="Helical" evidence="1">
    <location>
        <begin position="347"/>
        <end position="365"/>
    </location>
</feature>
<feature type="transmembrane region" description="Helical" evidence="1">
    <location>
        <begin position="882"/>
        <end position="901"/>
    </location>
</feature>
<feature type="transmembrane region" description="Helical" evidence="1">
    <location>
        <begin position="1239"/>
        <end position="1259"/>
    </location>
</feature>
<feature type="transmembrane region" description="Helical" evidence="1">
    <location>
        <begin position="170"/>
        <end position="188"/>
    </location>
</feature>
<evidence type="ECO:0000313" key="2">
    <source>
        <dbReference type="EMBL" id="ANV79064.1"/>
    </source>
</evidence>
<feature type="transmembrane region" description="Helical" evidence="1">
    <location>
        <begin position="271"/>
        <end position="294"/>
    </location>
</feature>
<proteinExistence type="predicted"/>
<keyword evidence="1" id="KW-0472">Membrane</keyword>
<dbReference type="EMBL" id="KP211812">
    <property type="protein sequence ID" value="ANV79064.1"/>
    <property type="molecule type" value="Genomic_DNA"/>
</dbReference>
<feature type="transmembrane region" description="Helical" evidence="1">
    <location>
        <begin position="118"/>
        <end position="137"/>
    </location>
</feature>
<feature type="transmembrane region" description="Helical" evidence="1">
    <location>
        <begin position="769"/>
        <end position="786"/>
    </location>
</feature>
<feature type="transmembrane region" description="Helical" evidence="1">
    <location>
        <begin position="734"/>
        <end position="757"/>
    </location>
</feature>
<feature type="transmembrane region" description="Helical" evidence="1">
    <location>
        <begin position="792"/>
        <end position="812"/>
    </location>
</feature>
<feature type="transmembrane region" description="Helical" evidence="1">
    <location>
        <begin position="422"/>
        <end position="442"/>
    </location>
</feature>
<feature type="transmembrane region" description="Helical" evidence="1">
    <location>
        <begin position="1213"/>
        <end position="1233"/>
    </location>
</feature>
<feature type="transmembrane region" description="Helical" evidence="1">
    <location>
        <begin position="454"/>
        <end position="472"/>
    </location>
</feature>
<feature type="transmembrane region" description="Helical" evidence="1">
    <location>
        <begin position="1138"/>
        <end position="1156"/>
    </location>
</feature>
<reference evidence="2" key="1">
    <citation type="submission" date="2014-11" db="EMBL/GenBank/DDBJ databases">
        <authorList>
            <person name="Zhu J."/>
            <person name="Qi W."/>
            <person name="Song R."/>
        </authorList>
    </citation>
    <scope>NUCLEOTIDE SEQUENCE</scope>
</reference>
<sequence>MNIYLRVNEKGDEIMSPIPFRHTVSTEDSNDKLIRERAFKISDSVELTDIIIPDETPEIDPEKDKQEIDEALGDIFDPFTPLDEKSPGSIRRDGTVVNKPEADLTTNLAQDGERKVNWVLMASMILLFSGVSIVAGIALEPLFATIFLLFLATIGFIFGETWIPKKNLHLLGITWVIISMKVLYGLAIELQRWDIISVEALGGLLLALVGFNVYLSYRHNHDAIAAQSTLILLAIGSATGYSFGEIGIALMILIATILVHSLALHRKSGNLAALGIASTNLWIGMHALTEGFSIGSLRILPFDEPLLLFVLIIVISGINASMAARFAKDDNWFSKAFKALGLGEPGLWGVSVSLGMIGALMAVGANRQDVGYALGLISILASSFGGSYLVVRGIKPRRVSTPLLISGTLMTIFLIINETENLLTFDSYEIFAVIGIFVTGFVMIRDQNSVTDRVLWTGSIGVLLLLVVMIPADQSSGSSLCLSNCIDGDGGTLLLSALSLVHIGTGYLAIKRSSPSLGGVTVILPWTWIMIEEILEEAIRTLIVANGNSDPGSIIHLEPVPLLGYFSISSLLMVIVNYRLGNNGVNIASKFLGVTEISAAIRDSGLLQLWSIGLWLPIITITFMANFGGFTAVTILMILGIITVLHLVSELKKQRIGNSTVMLTTLAIGYLIVQWQFGLEEILMIIYCLAAGFLFYNSEENKDGIYSVGMTLMGLPMLVSLISRSQNELIDTEILPQLGIEKVSLICTTIIIFSYLIKINKIEKLLNPSLASLWLLTINISLVYTKGGFSDLMIALALFAVSAIWMVGNGEVRREIKSIAKREDLKVLAQKRSKVAKLSTGNIQSIDAQLLEIKNKRKKSREMRETDDLEELYLTDATHKPVIILLILGLVIISSSIITFIGGVNQLLLLVSGIFISILILIARQRTKNLELDLPHFLGIEMPIAIAIGGIILIQVSGHLSPGMSNLELFDMAIMALLVFLLCIISLMNQKNLMERIAIAVDWFIIPIFIGRLIGAILYESLPAPLSVNPTKGDFIEWILPWSILETLLILSVILLSWLEVKRQKNDKEATKNNSIRAIAIVFISTGPAGLLAITLTLYHTIKNEQVSELGFIVPAIIFPIISISNMIPSIDGFGDNITLIIGLLSLLLCALTVPMKKEIWTMVLAIDAHLMLYTGILWTGLFTTIYLPIILISISTVVWVVGILQLRRVLRVWGLFDLLIAIIASLLVLGSTMLNPSILLISLIVLAVELGFVTWLSLSNEEELIKD</sequence>
<feature type="transmembrane region" description="Helical" evidence="1">
    <location>
        <begin position="907"/>
        <end position="924"/>
    </location>
</feature>
<feature type="transmembrane region" description="Helical" evidence="1">
    <location>
        <begin position="1000"/>
        <end position="1019"/>
    </location>
</feature>
<feature type="transmembrane region" description="Helical" evidence="1">
    <location>
        <begin position="704"/>
        <end position="722"/>
    </location>
</feature>
<feature type="transmembrane region" description="Helical" evidence="1">
    <location>
        <begin position="969"/>
        <end position="988"/>
    </location>
</feature>
<organism evidence="2">
    <name type="scientific">uncultured Poseidoniia archaeon</name>
    <dbReference type="NCBI Taxonomy" id="1697135"/>
    <lineage>
        <taxon>Archaea</taxon>
        <taxon>Methanobacteriati</taxon>
        <taxon>Thermoplasmatota</taxon>
        <taxon>Candidatus Poseidoniia</taxon>
        <taxon>environmental samples</taxon>
    </lineage>
</organism>
<feature type="transmembrane region" description="Helical" evidence="1">
    <location>
        <begin position="143"/>
        <end position="163"/>
    </location>
</feature>
<feature type="transmembrane region" description="Helical" evidence="1">
    <location>
        <begin position="614"/>
        <end position="644"/>
    </location>
</feature>
<feature type="transmembrane region" description="Helical" evidence="1">
    <location>
        <begin position="200"/>
        <end position="217"/>
    </location>
</feature>
<name>A0A1B1T9U7_9ARCH</name>
<accession>A0A1B1T9U7</accession>
<feature type="transmembrane region" description="Helical" evidence="1">
    <location>
        <begin position="1039"/>
        <end position="1059"/>
    </location>
</feature>
<feature type="transmembrane region" description="Helical" evidence="1">
    <location>
        <begin position="492"/>
        <end position="510"/>
    </location>
</feature>
<feature type="transmembrane region" description="Helical" evidence="1">
    <location>
        <begin position="1176"/>
        <end position="1201"/>
    </location>
</feature>
<feature type="transmembrane region" description="Helical" evidence="1">
    <location>
        <begin position="306"/>
        <end position="327"/>
    </location>
</feature>
<feature type="transmembrane region" description="Helical" evidence="1">
    <location>
        <begin position="562"/>
        <end position="580"/>
    </location>
</feature>
<reference evidence="2" key="2">
    <citation type="journal article" date="2015" name="ISME J.">
        <title>A new class of marine Euryarchaeota group II from the Mediterranean deep chlorophyll maximum.</title>
        <authorList>
            <person name="Martin-Cuadrado A.B."/>
            <person name="Garcia-Heredia I."/>
            <person name="Molto A.G."/>
            <person name="Lopez-Ubeda R."/>
            <person name="Kimes N."/>
            <person name="Lopez-Garcia P."/>
            <person name="Moreira D."/>
            <person name="Rodriguez-Valera F."/>
        </authorList>
    </citation>
    <scope>NUCLEOTIDE SEQUENCE</scope>
</reference>
<feature type="transmembrane region" description="Helical" evidence="1">
    <location>
        <begin position="371"/>
        <end position="391"/>
    </location>
</feature>
<evidence type="ECO:0000256" key="1">
    <source>
        <dbReference type="SAM" id="Phobius"/>
    </source>
</evidence>
<feature type="transmembrane region" description="Helical" evidence="1">
    <location>
        <begin position="398"/>
        <end position="416"/>
    </location>
</feature>
<feature type="transmembrane region" description="Helical" evidence="1">
    <location>
        <begin position="656"/>
        <end position="673"/>
    </location>
</feature>
<dbReference type="AlphaFoldDB" id="A0A1B1T9U7"/>
<feature type="transmembrane region" description="Helical" evidence="1">
    <location>
        <begin position="1112"/>
        <end position="1131"/>
    </location>
</feature>
<keyword evidence="1" id="KW-0812">Transmembrane</keyword>
<feature type="transmembrane region" description="Helical" evidence="1">
    <location>
        <begin position="1079"/>
        <end position="1100"/>
    </location>
</feature>
<protein>
    <recommendedName>
        <fullName evidence="3">DUF2157 domain-containing protein</fullName>
    </recommendedName>
</protein>
<evidence type="ECO:0008006" key="3">
    <source>
        <dbReference type="Google" id="ProtNLM"/>
    </source>
</evidence>
<feature type="transmembrane region" description="Helical" evidence="1">
    <location>
        <begin position="679"/>
        <end position="697"/>
    </location>
</feature>
<keyword evidence="1" id="KW-1133">Transmembrane helix</keyword>
<feature type="transmembrane region" description="Helical" evidence="1">
    <location>
        <begin position="247"/>
        <end position="264"/>
    </location>
</feature>
<feature type="transmembrane region" description="Helical" evidence="1">
    <location>
        <begin position="936"/>
        <end position="957"/>
    </location>
</feature>
<feature type="transmembrane region" description="Helical" evidence="1">
    <location>
        <begin position="224"/>
        <end position="241"/>
    </location>
</feature>